<reference evidence="2 3" key="1">
    <citation type="submission" date="2018-01" db="EMBL/GenBank/DDBJ databases">
        <title>The draft genome sequence of Halioglobus japonicus S1-36.</title>
        <authorList>
            <person name="Du Z.-J."/>
            <person name="Shi M.-J."/>
        </authorList>
    </citation>
    <scope>NUCLEOTIDE SEQUENCE [LARGE SCALE GENOMIC DNA]</scope>
    <source>
        <strain evidence="2 3">S1-36</strain>
    </source>
</reference>
<comment type="caution">
    <text evidence="2">The sequence shown here is derived from an EMBL/GenBank/DDBJ whole genome shotgun (WGS) entry which is preliminary data.</text>
</comment>
<dbReference type="PANTHER" id="PTHR33570:SF2">
    <property type="entry name" value="CARBOXYMUCONOLACTONE DECARBOXYLASE-LIKE DOMAIN-CONTAINING PROTEIN"/>
    <property type="match status" value="1"/>
</dbReference>
<accession>A0AAP8SQ10</accession>
<dbReference type="SUPFAM" id="SSF69118">
    <property type="entry name" value="AhpD-like"/>
    <property type="match status" value="1"/>
</dbReference>
<organism evidence="2 3">
    <name type="scientific">Halioglobus japonicus</name>
    <dbReference type="NCBI Taxonomy" id="930805"/>
    <lineage>
        <taxon>Bacteria</taxon>
        <taxon>Pseudomonadati</taxon>
        <taxon>Pseudomonadota</taxon>
        <taxon>Gammaproteobacteria</taxon>
        <taxon>Cellvibrionales</taxon>
        <taxon>Halieaceae</taxon>
        <taxon>Halioglobus</taxon>
    </lineage>
</organism>
<dbReference type="KEGG" id="hja:BST95_14140"/>
<feature type="domain" description="Carboxymuconolactone decarboxylase-like" evidence="1">
    <location>
        <begin position="33"/>
        <end position="113"/>
    </location>
</feature>
<dbReference type="Gene3D" id="1.20.1290.10">
    <property type="entry name" value="AhpD-like"/>
    <property type="match status" value="1"/>
</dbReference>
<protein>
    <submittedName>
        <fullName evidence="2">4-carboxymuconolactone decarboxylase</fullName>
    </submittedName>
</protein>
<proteinExistence type="predicted"/>
<evidence type="ECO:0000313" key="2">
    <source>
        <dbReference type="EMBL" id="PLW87753.1"/>
    </source>
</evidence>
<dbReference type="EMBL" id="PKUR01000001">
    <property type="protein sequence ID" value="PLW87753.1"/>
    <property type="molecule type" value="Genomic_DNA"/>
</dbReference>
<dbReference type="InterPro" id="IPR003779">
    <property type="entry name" value="CMD-like"/>
</dbReference>
<dbReference type="Pfam" id="PF02627">
    <property type="entry name" value="CMD"/>
    <property type="match status" value="1"/>
</dbReference>
<dbReference type="InterPro" id="IPR029032">
    <property type="entry name" value="AhpD-like"/>
</dbReference>
<dbReference type="AlphaFoldDB" id="A0AAP8SQ10"/>
<dbReference type="InterPro" id="IPR052512">
    <property type="entry name" value="4CMD/NDH-1_regulator"/>
</dbReference>
<dbReference type="Proteomes" id="UP000235162">
    <property type="component" value="Unassembled WGS sequence"/>
</dbReference>
<dbReference type="RefSeq" id="WP_084200233.1">
    <property type="nucleotide sequence ID" value="NZ_BMYL01000001.1"/>
</dbReference>
<name>A0AAP8SQ10_9GAMM</name>
<gene>
    <name evidence="2" type="ORF">C0029_04045</name>
</gene>
<keyword evidence="3" id="KW-1185">Reference proteome</keyword>
<evidence type="ECO:0000259" key="1">
    <source>
        <dbReference type="Pfam" id="PF02627"/>
    </source>
</evidence>
<dbReference type="PANTHER" id="PTHR33570">
    <property type="entry name" value="4-CARBOXYMUCONOLACTONE DECARBOXYLASE FAMILY PROTEIN"/>
    <property type="match status" value="1"/>
</dbReference>
<sequence>MSDEKRRAIGESTIRDVYAGDIVVPAEGYPFTDIMLSTLFAEIWTRDALSMRDKRILLLGMIAAQGEKETFKIQTKAGVKRGELTPEDMRELHLFIAQYCGYPRAAAMLGPMEEGISEAQHDINNNDTSETPS</sequence>
<evidence type="ECO:0000313" key="3">
    <source>
        <dbReference type="Proteomes" id="UP000235162"/>
    </source>
</evidence>
<dbReference type="GO" id="GO:0051920">
    <property type="term" value="F:peroxiredoxin activity"/>
    <property type="evidence" value="ECO:0007669"/>
    <property type="project" value="InterPro"/>
</dbReference>